<evidence type="ECO:0000259" key="2">
    <source>
        <dbReference type="Pfam" id="PF01757"/>
    </source>
</evidence>
<feature type="transmembrane region" description="Helical" evidence="1">
    <location>
        <begin position="12"/>
        <end position="29"/>
    </location>
</feature>
<evidence type="ECO:0000313" key="4">
    <source>
        <dbReference type="Proteomes" id="UP001159100"/>
    </source>
</evidence>
<keyword evidence="3" id="KW-0012">Acyltransferase</keyword>
<feature type="domain" description="Acyltransferase 3" evidence="2">
    <location>
        <begin position="7"/>
        <end position="352"/>
    </location>
</feature>
<evidence type="ECO:0000256" key="1">
    <source>
        <dbReference type="SAM" id="Phobius"/>
    </source>
</evidence>
<gene>
    <name evidence="3" type="ORF">POF45_23190</name>
</gene>
<name>A0ABT6QVL0_9PSED</name>
<feature type="transmembrane region" description="Helical" evidence="1">
    <location>
        <begin position="177"/>
        <end position="195"/>
    </location>
</feature>
<keyword evidence="3" id="KW-0808">Transferase</keyword>
<feature type="transmembrane region" description="Helical" evidence="1">
    <location>
        <begin position="49"/>
        <end position="68"/>
    </location>
</feature>
<comment type="caution">
    <text evidence="3">The sequence shown here is derived from an EMBL/GenBank/DDBJ whole genome shotgun (WGS) entry which is preliminary data.</text>
</comment>
<dbReference type="InterPro" id="IPR050879">
    <property type="entry name" value="Acyltransferase_3"/>
</dbReference>
<keyword evidence="1" id="KW-1133">Transmembrane helix</keyword>
<feature type="transmembrane region" description="Helical" evidence="1">
    <location>
        <begin position="149"/>
        <end position="170"/>
    </location>
</feature>
<dbReference type="EMBL" id="JARBWL010000002">
    <property type="protein sequence ID" value="MDI2594314.1"/>
    <property type="molecule type" value="Genomic_DNA"/>
</dbReference>
<dbReference type="RefSeq" id="WP_259500320.1">
    <property type="nucleotide sequence ID" value="NZ_JARBWL010000002.1"/>
</dbReference>
<feature type="transmembrane region" description="Helical" evidence="1">
    <location>
        <begin position="297"/>
        <end position="317"/>
    </location>
</feature>
<sequence length="402" mass="45366">MSHRKNLEIEYLRAAAIVMTLATHLQVLLPFHHELFGKVLNIFSPLSGVDLFFCISGFVVSKAYLDYFDTYKAQGQFGIAAFSFWLRRAYRLLPTAWLWVLIPLAFSIFFNQSNAFDSWFNNLRSFTAVATFSGNLANQYGLLLGPNSVYWSLALEEQFYFIFPLFLLLITSTRWRVIVLLLLIAVQFGLDRNMFAPPPGGMLYSLRLDAMMWGIVLCLFTRTSVYKQIEPVSLGTSGLKRLGVTLFLLYMLGAIAAQMIATPIAFGLIALVSLLIVWLASYQKGYIFSPPLLSGPLLWLGSRSYALYVIHLFAYHLSTEIWTRVAAEQGTTLGREYTLELLLTSALIMLVCAELNYRYVEQPLRRRGAEIARRKLAMLEPGSVEEPAREPAVATISAVAKE</sequence>
<proteinExistence type="predicted"/>
<reference evidence="3 4" key="1">
    <citation type="submission" date="2023-02" db="EMBL/GenBank/DDBJ databases">
        <title>Pseudomonas chrutzelriedensis sp. nov., a potently antifungal strain isolated from moss.</title>
        <authorList>
            <person name="Schnyder A."/>
            <person name="Kalawong R."/>
            <person name="Eberl L."/>
            <person name="Agnoli K."/>
        </authorList>
    </citation>
    <scope>NUCLEOTIDE SEQUENCE [LARGE SCALE GENOMIC DNA]</scope>
    <source>
        <strain evidence="3 4">681</strain>
    </source>
</reference>
<feature type="transmembrane region" description="Helical" evidence="1">
    <location>
        <begin position="89"/>
        <end position="110"/>
    </location>
</feature>
<dbReference type="InterPro" id="IPR002656">
    <property type="entry name" value="Acyl_transf_3_dom"/>
</dbReference>
<protein>
    <submittedName>
        <fullName evidence="3">Acyltransferase</fullName>
    </submittedName>
</protein>
<dbReference type="Proteomes" id="UP001159100">
    <property type="component" value="Unassembled WGS sequence"/>
</dbReference>
<organism evidence="3 4">
    <name type="scientific">Pseudomonas fungipugnans</name>
    <dbReference type="NCBI Taxonomy" id="3024217"/>
    <lineage>
        <taxon>Bacteria</taxon>
        <taxon>Pseudomonadati</taxon>
        <taxon>Pseudomonadota</taxon>
        <taxon>Gammaproteobacteria</taxon>
        <taxon>Pseudomonadales</taxon>
        <taxon>Pseudomonadaceae</taxon>
        <taxon>Pseudomonas</taxon>
    </lineage>
</organism>
<accession>A0ABT6QVL0</accession>
<keyword evidence="1" id="KW-0812">Transmembrane</keyword>
<dbReference type="PANTHER" id="PTHR23028">
    <property type="entry name" value="ACETYLTRANSFERASE"/>
    <property type="match status" value="1"/>
</dbReference>
<dbReference type="PANTHER" id="PTHR23028:SF53">
    <property type="entry name" value="ACYL_TRANSF_3 DOMAIN-CONTAINING PROTEIN"/>
    <property type="match status" value="1"/>
</dbReference>
<feature type="transmembrane region" description="Helical" evidence="1">
    <location>
        <begin position="266"/>
        <end position="285"/>
    </location>
</feature>
<dbReference type="GO" id="GO:0016746">
    <property type="term" value="F:acyltransferase activity"/>
    <property type="evidence" value="ECO:0007669"/>
    <property type="project" value="UniProtKB-KW"/>
</dbReference>
<evidence type="ECO:0000313" key="3">
    <source>
        <dbReference type="EMBL" id="MDI2594314.1"/>
    </source>
</evidence>
<feature type="transmembrane region" description="Helical" evidence="1">
    <location>
        <begin position="201"/>
        <end position="221"/>
    </location>
</feature>
<keyword evidence="1" id="KW-0472">Membrane</keyword>
<keyword evidence="4" id="KW-1185">Reference proteome</keyword>
<dbReference type="Pfam" id="PF01757">
    <property type="entry name" value="Acyl_transf_3"/>
    <property type="match status" value="1"/>
</dbReference>